<dbReference type="AlphaFoldDB" id="A0A9D8KUQ8"/>
<feature type="region of interest" description="Disordered" evidence="1">
    <location>
        <begin position="1"/>
        <end position="77"/>
    </location>
</feature>
<evidence type="ECO:0000313" key="2">
    <source>
        <dbReference type="EMBL" id="MBN8798153.1"/>
    </source>
</evidence>
<accession>A0A9D8KUQ8</accession>
<name>A0A9D8KUQ8_9GAMM</name>
<gene>
    <name evidence="2" type="ORF">J0H45_02165</name>
</gene>
<proteinExistence type="predicted"/>
<evidence type="ECO:0000256" key="1">
    <source>
        <dbReference type="SAM" id="MobiDB-lite"/>
    </source>
</evidence>
<feature type="non-terminal residue" evidence="2">
    <location>
        <position position="1"/>
    </location>
</feature>
<sequence length="77" mass="8617">MERGWRQNMQTMRSSTNATQAEGVASLNAFARPDQRHMPPHPRRQHPPPGDGTAGMALHRTGGRRRRAMHARHASSP</sequence>
<protein>
    <submittedName>
        <fullName evidence="2">Uncharacterized protein</fullName>
    </submittedName>
</protein>
<comment type="caution">
    <text evidence="2">The sequence shown here is derived from an EMBL/GenBank/DDBJ whole genome shotgun (WGS) entry which is preliminary data.</text>
</comment>
<dbReference type="Proteomes" id="UP000664815">
    <property type="component" value="Unassembled WGS sequence"/>
</dbReference>
<dbReference type="EMBL" id="JAFKMG010000234">
    <property type="protein sequence ID" value="MBN8798153.1"/>
    <property type="molecule type" value="Genomic_DNA"/>
</dbReference>
<feature type="compositionally biased region" description="Basic residues" evidence="1">
    <location>
        <begin position="61"/>
        <end position="77"/>
    </location>
</feature>
<feature type="compositionally biased region" description="Polar residues" evidence="1">
    <location>
        <begin position="7"/>
        <end position="20"/>
    </location>
</feature>
<reference evidence="2" key="1">
    <citation type="submission" date="2021-02" db="EMBL/GenBank/DDBJ databases">
        <title>Thiocyanate and organic carbon inputs drive convergent selection for specific autotrophic Afipia and Thiobacillus strains within complex microbiomes.</title>
        <authorList>
            <person name="Huddy R.J."/>
            <person name="Sachdeva R."/>
            <person name="Kadzinga F."/>
            <person name="Kantor R.S."/>
            <person name="Harrison S.T.L."/>
            <person name="Banfield J.F."/>
        </authorList>
    </citation>
    <scope>NUCLEOTIDE SEQUENCE</scope>
    <source>
        <strain evidence="2">SCN18_10_11_15_R1_P_69_7</strain>
    </source>
</reference>
<evidence type="ECO:0000313" key="3">
    <source>
        <dbReference type="Proteomes" id="UP000664815"/>
    </source>
</evidence>
<organism evidence="2 3">
    <name type="scientific">Stenotrophomonas nitritireducens</name>
    <dbReference type="NCBI Taxonomy" id="83617"/>
    <lineage>
        <taxon>Bacteria</taxon>
        <taxon>Pseudomonadati</taxon>
        <taxon>Pseudomonadota</taxon>
        <taxon>Gammaproteobacteria</taxon>
        <taxon>Lysobacterales</taxon>
        <taxon>Lysobacteraceae</taxon>
        <taxon>Stenotrophomonas</taxon>
    </lineage>
</organism>